<reference evidence="2 3" key="1">
    <citation type="submission" date="2019-08" db="EMBL/GenBank/DDBJ databases">
        <title>In-depth cultivation of the pig gut microbiome towards novel bacterial diversity and tailored functional studies.</title>
        <authorList>
            <person name="Wylensek D."/>
            <person name="Hitch T.C.A."/>
            <person name="Clavel T."/>
        </authorList>
    </citation>
    <scope>NUCLEOTIDE SEQUENCE [LARGE SCALE GENOMIC DNA]</scope>
    <source>
        <strain evidence="2 3">BBE-744-WT-12</strain>
    </source>
</reference>
<keyword evidence="3" id="KW-1185">Reference proteome</keyword>
<gene>
    <name evidence="2" type="ORF">FYJ85_22510</name>
</gene>
<dbReference type="InterPro" id="IPR025399">
    <property type="entry name" value="DUF4372"/>
</dbReference>
<protein>
    <submittedName>
        <fullName evidence="2">DUF4372 domain-containing protein</fullName>
    </submittedName>
</protein>
<feature type="non-terminal residue" evidence="2">
    <location>
        <position position="44"/>
    </location>
</feature>
<dbReference type="EMBL" id="VUNS01000061">
    <property type="protein sequence ID" value="MST99805.1"/>
    <property type="molecule type" value="Genomic_DNA"/>
</dbReference>
<feature type="domain" description="DUF4372" evidence="1">
    <location>
        <begin position="7"/>
        <end position="44"/>
    </location>
</feature>
<dbReference type="Proteomes" id="UP000435649">
    <property type="component" value="Unassembled WGS sequence"/>
</dbReference>
<accession>A0A844GAB1</accession>
<comment type="caution">
    <text evidence="2">The sequence shown here is derived from an EMBL/GenBank/DDBJ whole genome shotgun (WGS) entry which is preliminary data.</text>
</comment>
<dbReference type="RefSeq" id="WP_154420959.1">
    <property type="nucleotide sequence ID" value="NZ_CALXOB010000018.1"/>
</dbReference>
<sequence>MKNTSVSLFRQVLDLIPKREFEEIVMKHNGDKRKQSFDSWAHFV</sequence>
<dbReference type="Pfam" id="PF14294">
    <property type="entry name" value="DUF4372"/>
    <property type="match status" value="1"/>
</dbReference>
<evidence type="ECO:0000259" key="1">
    <source>
        <dbReference type="Pfam" id="PF14294"/>
    </source>
</evidence>
<proteinExistence type="predicted"/>
<evidence type="ECO:0000313" key="3">
    <source>
        <dbReference type="Proteomes" id="UP000435649"/>
    </source>
</evidence>
<dbReference type="AlphaFoldDB" id="A0A844GAB1"/>
<evidence type="ECO:0000313" key="2">
    <source>
        <dbReference type="EMBL" id="MST99805.1"/>
    </source>
</evidence>
<organism evidence="2 3">
    <name type="scientific">Victivallis lenta</name>
    <dbReference type="NCBI Taxonomy" id="2606640"/>
    <lineage>
        <taxon>Bacteria</taxon>
        <taxon>Pseudomonadati</taxon>
        <taxon>Lentisphaerota</taxon>
        <taxon>Lentisphaeria</taxon>
        <taxon>Victivallales</taxon>
        <taxon>Victivallaceae</taxon>
        <taxon>Victivallis</taxon>
    </lineage>
</organism>
<name>A0A844GAB1_9BACT</name>